<proteinExistence type="inferred from homology"/>
<dbReference type="PANTHER" id="PTHR14380:SF3">
    <property type="entry name" value="OOCYTE-SECRETED PROTEIN 1"/>
    <property type="match status" value="1"/>
</dbReference>
<dbReference type="GeneID" id="128776235"/>
<sequence length="156" mass="17508">MMDYCGHLTGFSYNNTKQLVLSQLPVPQTDVALGAGQMKFFLALGGLHLLYAVFWTCSGEQPVYVRCSPSLFLARVKSTAFHNDLPVAPDEVFLGDRCPVTSVHPGFYEFRYHPKDCNIRIEVLPGKRILFVSEIIFRSKFSDLEASIPVACIVFQ</sequence>
<reference evidence="6" key="1">
    <citation type="submission" date="2025-08" db="UniProtKB">
        <authorList>
            <consortium name="RefSeq"/>
        </authorList>
    </citation>
    <scope>IDENTIFICATION</scope>
    <source>
        <tissue evidence="6">Whole blood</tissue>
    </source>
</reference>
<accession>A0A9W2VDZ2</accession>
<protein>
    <submittedName>
        <fullName evidence="6">Oocyte-secreted protein 1 homolog</fullName>
    </submittedName>
</protein>
<evidence type="ECO:0000313" key="6">
    <source>
        <dbReference type="RefSeq" id="XP_053756583.1"/>
    </source>
</evidence>
<comment type="subcellular location">
    <subcellularLocation>
        <location evidence="1">Secreted</location>
    </subcellularLocation>
</comment>
<evidence type="ECO:0000256" key="2">
    <source>
        <dbReference type="ARBA" id="ARBA00010071"/>
    </source>
</evidence>
<gene>
    <name evidence="6" type="primary">LOC128776235</name>
</gene>
<name>A0A9W2VDZ2_PANPR</name>
<keyword evidence="4" id="KW-0732">Signal</keyword>
<dbReference type="PANTHER" id="PTHR14380">
    <property type="entry name" value="PLACENTA-SPECIFIC PROTEIN 1"/>
    <property type="match status" value="1"/>
</dbReference>
<keyword evidence="5" id="KW-1185">Reference proteome</keyword>
<evidence type="ECO:0000256" key="4">
    <source>
        <dbReference type="ARBA" id="ARBA00022729"/>
    </source>
</evidence>
<dbReference type="AlphaFoldDB" id="A0A9W2VDZ2"/>
<organism evidence="5 6">
    <name type="scientific">Panthera pardus</name>
    <name type="common">Leopard</name>
    <name type="synonym">Felis pardus</name>
    <dbReference type="NCBI Taxonomy" id="9691"/>
    <lineage>
        <taxon>Eukaryota</taxon>
        <taxon>Metazoa</taxon>
        <taxon>Chordata</taxon>
        <taxon>Craniata</taxon>
        <taxon>Vertebrata</taxon>
        <taxon>Euteleostomi</taxon>
        <taxon>Mammalia</taxon>
        <taxon>Eutheria</taxon>
        <taxon>Laurasiatheria</taxon>
        <taxon>Carnivora</taxon>
        <taxon>Feliformia</taxon>
        <taxon>Felidae</taxon>
        <taxon>Pantherinae</taxon>
        <taxon>Panthera</taxon>
    </lineage>
</organism>
<dbReference type="InterPro" id="IPR033222">
    <property type="entry name" value="PLAC1_fam"/>
</dbReference>
<dbReference type="GO" id="GO:0005576">
    <property type="term" value="C:extracellular region"/>
    <property type="evidence" value="ECO:0007669"/>
    <property type="project" value="UniProtKB-SubCell"/>
</dbReference>
<evidence type="ECO:0000313" key="5">
    <source>
        <dbReference type="Proteomes" id="UP001165780"/>
    </source>
</evidence>
<dbReference type="RefSeq" id="XP_053756583.1">
    <property type="nucleotide sequence ID" value="XM_053900608.1"/>
</dbReference>
<comment type="similarity">
    <text evidence="2">Belongs to the PLAC1 family.</text>
</comment>
<dbReference type="Proteomes" id="UP001165780">
    <property type="component" value="Unplaced"/>
</dbReference>
<evidence type="ECO:0000256" key="3">
    <source>
        <dbReference type="ARBA" id="ARBA00022525"/>
    </source>
</evidence>
<dbReference type="Gene3D" id="2.60.40.3210">
    <property type="entry name" value="Zona pellucida, ZP-N domain"/>
    <property type="match status" value="1"/>
</dbReference>
<evidence type="ECO:0000256" key="1">
    <source>
        <dbReference type="ARBA" id="ARBA00004613"/>
    </source>
</evidence>
<keyword evidence="3" id="KW-0964">Secreted</keyword>